<keyword evidence="4" id="KW-1185">Reference proteome</keyword>
<dbReference type="KEGG" id="alam:RT761_02249"/>
<proteinExistence type="predicted"/>
<dbReference type="GO" id="GO:0032259">
    <property type="term" value="P:methylation"/>
    <property type="evidence" value="ECO:0007669"/>
    <property type="project" value="UniProtKB-KW"/>
</dbReference>
<dbReference type="PIRSF" id="PIRSF028177">
    <property type="entry name" value="Polyketide_synth_Omtfrase_TcmP"/>
    <property type="match status" value="1"/>
</dbReference>
<evidence type="ECO:0000256" key="2">
    <source>
        <dbReference type="ARBA" id="ARBA00022679"/>
    </source>
</evidence>
<dbReference type="RefSeq" id="WP_218111508.1">
    <property type="nucleotide sequence ID" value="NZ_CP065383.1"/>
</dbReference>
<reference evidence="3 4" key="1">
    <citation type="journal article" date="2021" name="Nat. Commun.">
        <title>Isolation of a member of the candidate phylum Atribacteria reveals a unique cell membrane structure.</title>
        <authorList>
            <person name="Taiki K."/>
            <person name="Nobu M.K."/>
            <person name="Kusada H."/>
            <person name="Meng X.-Y."/>
            <person name="Hosoki N."/>
            <person name="Uematsu K."/>
            <person name="Yoshioka H."/>
            <person name="Kamagata Y."/>
            <person name="Tamaki H."/>
        </authorList>
    </citation>
    <scope>NUCLEOTIDE SEQUENCE [LARGE SCALE GENOMIC DNA]</scope>
    <source>
        <strain evidence="3 4">RT761</strain>
    </source>
</reference>
<dbReference type="InterPro" id="IPR029063">
    <property type="entry name" value="SAM-dependent_MTases_sf"/>
</dbReference>
<evidence type="ECO:0000313" key="4">
    <source>
        <dbReference type="Proteomes" id="UP000594463"/>
    </source>
</evidence>
<dbReference type="SUPFAM" id="SSF53335">
    <property type="entry name" value="S-adenosyl-L-methionine-dependent methyltransferases"/>
    <property type="match status" value="1"/>
</dbReference>
<keyword evidence="1" id="KW-0489">Methyltransferase</keyword>
<dbReference type="Gene3D" id="3.40.50.150">
    <property type="entry name" value="Vaccinia Virus protein VP39"/>
    <property type="match status" value="1"/>
</dbReference>
<dbReference type="InterPro" id="IPR016874">
    <property type="entry name" value="TcmP-like"/>
</dbReference>
<organism evidence="3 4">
    <name type="scientific">Atribacter laminatus</name>
    <dbReference type="NCBI Taxonomy" id="2847778"/>
    <lineage>
        <taxon>Bacteria</taxon>
        <taxon>Pseudomonadati</taxon>
        <taxon>Atribacterota</taxon>
        <taxon>Atribacteria</taxon>
        <taxon>Atribacterales</taxon>
        <taxon>Atribacteraceae</taxon>
        <taxon>Atribacter</taxon>
    </lineage>
</organism>
<evidence type="ECO:0000313" key="3">
    <source>
        <dbReference type="EMBL" id="QPM69021.1"/>
    </source>
</evidence>
<protein>
    <recommendedName>
        <fullName evidence="5">Class I SAM-dependent methyltransferase</fullName>
    </recommendedName>
</protein>
<gene>
    <name evidence="3" type="ORF">RT761_02249</name>
</gene>
<sequence>MITKLNVELGDVQKTLFLPLWGRAMESKKPHPLLIDDLAVKIIDSVNFDFSLMTRNLDDITQIAWIKRSLIGDQIIKKFINLTPKGTIVNIGCGLDTTFERIDNDYLIWYDLDLPDVIELRRKFIKEGARRKFIASSFLEKAWLSEIEIKEKALFIAVGILYYFQEQEIRDFIITLVNTFPGSELLVDVCSPLGMKIANKKVIESSGLDKKSNLVWGLKNKKDILAWDERIKLLGTYYYFRDHHFKGIRNQFMGFLSDLLGIQYVIHFQLGKQQQTQ</sequence>
<evidence type="ECO:0008006" key="5">
    <source>
        <dbReference type="Google" id="ProtNLM"/>
    </source>
</evidence>
<dbReference type="InterPro" id="IPR007213">
    <property type="entry name" value="Ppm1/Ppm2/Tcmp"/>
</dbReference>
<keyword evidence="2" id="KW-0808">Transferase</keyword>
<dbReference type="EMBL" id="CP065383">
    <property type="protein sequence ID" value="QPM69021.1"/>
    <property type="molecule type" value="Genomic_DNA"/>
</dbReference>
<dbReference type="PANTHER" id="PTHR43619">
    <property type="entry name" value="S-ADENOSYL-L-METHIONINE-DEPENDENT METHYLTRANSFERASE YKTD-RELATED"/>
    <property type="match status" value="1"/>
</dbReference>
<evidence type="ECO:0000256" key="1">
    <source>
        <dbReference type="ARBA" id="ARBA00022603"/>
    </source>
</evidence>
<name>A0A7T1AN91_ATRLM</name>
<dbReference type="GO" id="GO:0008168">
    <property type="term" value="F:methyltransferase activity"/>
    <property type="evidence" value="ECO:0007669"/>
    <property type="project" value="UniProtKB-KW"/>
</dbReference>
<dbReference type="PANTHER" id="PTHR43619:SF2">
    <property type="entry name" value="S-ADENOSYL-L-METHIONINE-DEPENDENT METHYLTRANSFERASES SUPERFAMILY PROTEIN"/>
    <property type="match status" value="1"/>
</dbReference>
<dbReference type="Proteomes" id="UP000594463">
    <property type="component" value="Chromosome"/>
</dbReference>
<accession>A0A7T1AN91</accession>
<dbReference type="AlphaFoldDB" id="A0A7T1AN91"/>
<dbReference type="Pfam" id="PF04072">
    <property type="entry name" value="LCM"/>
    <property type="match status" value="1"/>
</dbReference>